<keyword evidence="2" id="KW-1185">Reference proteome</keyword>
<reference evidence="1 2" key="1">
    <citation type="submission" date="2023-01" db="EMBL/GenBank/DDBJ databases">
        <authorList>
            <person name="Kreplak J."/>
        </authorList>
    </citation>
    <scope>NUCLEOTIDE SEQUENCE [LARGE SCALE GENOMIC DNA]</scope>
</reference>
<evidence type="ECO:0000313" key="1">
    <source>
        <dbReference type="EMBL" id="CAI8594495.1"/>
    </source>
</evidence>
<name>A0AAV0ZDL7_VICFA</name>
<sequence length="185" mass="22146">MSRPMRTILEAGAEVSYDSEVEAEFETTQTIPYDQNFLRTQVNLNTPLEPELNVDKLMLQFDYEENDCLCSLTRSFTHYVNLAESDAIWIDFRRWINSRFWQLKEICFETTQKNSMKNYLALWGLFWSCLNQNFLMHQKLILPWLPMNKRFRRKLLLLLNNKSFLSLRLKLLLKPRSLLNLIPCL</sequence>
<accession>A0AAV0ZDL7</accession>
<proteinExistence type="predicted"/>
<dbReference type="AlphaFoldDB" id="A0AAV0ZDL7"/>
<organism evidence="1 2">
    <name type="scientific">Vicia faba</name>
    <name type="common">Broad bean</name>
    <name type="synonym">Faba vulgaris</name>
    <dbReference type="NCBI Taxonomy" id="3906"/>
    <lineage>
        <taxon>Eukaryota</taxon>
        <taxon>Viridiplantae</taxon>
        <taxon>Streptophyta</taxon>
        <taxon>Embryophyta</taxon>
        <taxon>Tracheophyta</taxon>
        <taxon>Spermatophyta</taxon>
        <taxon>Magnoliopsida</taxon>
        <taxon>eudicotyledons</taxon>
        <taxon>Gunneridae</taxon>
        <taxon>Pentapetalae</taxon>
        <taxon>rosids</taxon>
        <taxon>fabids</taxon>
        <taxon>Fabales</taxon>
        <taxon>Fabaceae</taxon>
        <taxon>Papilionoideae</taxon>
        <taxon>50 kb inversion clade</taxon>
        <taxon>NPAAA clade</taxon>
        <taxon>Hologalegina</taxon>
        <taxon>IRL clade</taxon>
        <taxon>Fabeae</taxon>
        <taxon>Vicia</taxon>
    </lineage>
</organism>
<dbReference type="EMBL" id="OX451735">
    <property type="protein sequence ID" value="CAI8594495.1"/>
    <property type="molecule type" value="Genomic_DNA"/>
</dbReference>
<protein>
    <submittedName>
        <fullName evidence="1">Uncharacterized protein</fullName>
    </submittedName>
</protein>
<dbReference type="Proteomes" id="UP001157006">
    <property type="component" value="Chromosome 1S"/>
</dbReference>
<gene>
    <name evidence="1" type="ORF">VFH_I144360</name>
</gene>
<evidence type="ECO:0000313" key="2">
    <source>
        <dbReference type="Proteomes" id="UP001157006"/>
    </source>
</evidence>